<name>B4RAZ6_PHEZH</name>
<evidence type="ECO:0000313" key="2">
    <source>
        <dbReference type="Proteomes" id="UP000001868"/>
    </source>
</evidence>
<dbReference type="OrthoDB" id="9789573at2"/>
<dbReference type="HOGENOM" id="CLU_100275_4_0_5"/>
<accession>B4RAZ6</accession>
<dbReference type="InterPro" id="IPR036102">
    <property type="entry name" value="OsmC/Ohrsf"/>
</dbReference>
<keyword evidence="2" id="KW-1185">Reference proteome</keyword>
<dbReference type="RefSeq" id="WP_012522190.1">
    <property type="nucleotide sequence ID" value="NC_011144.1"/>
</dbReference>
<proteinExistence type="predicted"/>
<dbReference type="Pfam" id="PF02566">
    <property type="entry name" value="OsmC"/>
    <property type="match status" value="1"/>
</dbReference>
<dbReference type="eggNOG" id="COG1765">
    <property type="taxonomic scope" value="Bacteria"/>
</dbReference>
<dbReference type="KEGG" id="pzu:PHZ_c1636"/>
<dbReference type="AlphaFoldDB" id="B4RAZ6"/>
<dbReference type="PANTHER" id="PTHR39624:SF2">
    <property type="entry name" value="OSMC-LIKE PROTEIN"/>
    <property type="match status" value="1"/>
</dbReference>
<reference evidence="1 2" key="1">
    <citation type="journal article" date="2008" name="BMC Genomics">
        <title>Complete genome of Phenylobacterium zucineum - a novel facultative intracellular bacterium isolated from human erythroleukemia cell line K562.</title>
        <authorList>
            <person name="Luo Y."/>
            <person name="Xu X."/>
            <person name="Ding Z."/>
            <person name="Liu Z."/>
            <person name="Zhang B."/>
            <person name="Yan Z."/>
            <person name="Sun J."/>
            <person name="Hu S."/>
            <person name="Hu X."/>
        </authorList>
    </citation>
    <scope>NUCLEOTIDE SEQUENCE [LARGE SCALE GENOMIC DNA]</scope>
    <source>
        <strain evidence="1 2">HLK1</strain>
    </source>
</reference>
<evidence type="ECO:0008006" key="3">
    <source>
        <dbReference type="Google" id="ProtNLM"/>
    </source>
</evidence>
<dbReference type="STRING" id="450851.PHZ_c1636"/>
<dbReference type="SUPFAM" id="SSF82784">
    <property type="entry name" value="OsmC-like"/>
    <property type="match status" value="1"/>
</dbReference>
<dbReference type="InterPro" id="IPR015946">
    <property type="entry name" value="KH_dom-like_a/b"/>
</dbReference>
<protein>
    <recommendedName>
        <fullName evidence="3">Osmotically inducible protein OsmC</fullName>
    </recommendedName>
</protein>
<sequence length="164" mass="17645">MTRPAIAPDTDSVTVAETGVGRFQVEVLAAGSAFLADEPVEAGGLGSGPTPYDLLASALGACTAMTLRLYAERKGWPLTRATVRVLHTRTPKGRDRFARELTVEGPLDDDQRRRLVEIAEKCPVHRTLEGRSEIITVLTAPPDLAARERSGEGHMHAMLEACAD</sequence>
<gene>
    <name evidence="1" type="ordered locus">PHZ_c1636</name>
</gene>
<dbReference type="PANTHER" id="PTHR39624">
    <property type="entry name" value="PROTEIN INVOLVED IN RIMO-MEDIATED BETA-METHYLTHIOLATION OF RIBOSOMAL PROTEIN S12 YCAO"/>
    <property type="match status" value="1"/>
</dbReference>
<dbReference type="Gene3D" id="3.30.300.20">
    <property type="match status" value="1"/>
</dbReference>
<dbReference type="EMBL" id="CP000747">
    <property type="protein sequence ID" value="ACG78047.1"/>
    <property type="molecule type" value="Genomic_DNA"/>
</dbReference>
<dbReference type="InterPro" id="IPR003718">
    <property type="entry name" value="OsmC/Ohr_fam"/>
</dbReference>
<evidence type="ECO:0000313" key="1">
    <source>
        <dbReference type="EMBL" id="ACG78047.1"/>
    </source>
</evidence>
<dbReference type="Proteomes" id="UP000001868">
    <property type="component" value="Chromosome"/>
</dbReference>
<organism evidence="1 2">
    <name type="scientific">Phenylobacterium zucineum (strain HLK1)</name>
    <dbReference type="NCBI Taxonomy" id="450851"/>
    <lineage>
        <taxon>Bacteria</taxon>
        <taxon>Pseudomonadati</taxon>
        <taxon>Pseudomonadota</taxon>
        <taxon>Alphaproteobacteria</taxon>
        <taxon>Caulobacterales</taxon>
        <taxon>Caulobacteraceae</taxon>
        <taxon>Phenylobacterium</taxon>
    </lineage>
</organism>